<dbReference type="GO" id="GO:0004066">
    <property type="term" value="F:asparagine synthase (glutamine-hydrolyzing) activity"/>
    <property type="evidence" value="ECO:0007669"/>
    <property type="project" value="UniProtKB-EC"/>
</dbReference>
<feature type="domain" description="Asparagine synthetase" evidence="6">
    <location>
        <begin position="183"/>
        <end position="567"/>
    </location>
</feature>
<keyword evidence="8" id="KW-1185">Reference proteome</keyword>
<evidence type="ECO:0000256" key="1">
    <source>
        <dbReference type="ARBA" id="ARBA00005187"/>
    </source>
</evidence>
<evidence type="ECO:0000259" key="6">
    <source>
        <dbReference type="Pfam" id="PF00733"/>
    </source>
</evidence>
<evidence type="ECO:0000256" key="4">
    <source>
        <dbReference type="ARBA" id="ARBA00048741"/>
    </source>
</evidence>
<name>A0A6H9ZAD7_9ACTN</name>
<dbReference type="InterPro" id="IPR014729">
    <property type="entry name" value="Rossmann-like_a/b/a_fold"/>
</dbReference>
<keyword evidence="3" id="KW-0061">Asparagine biosynthesis</keyword>
<dbReference type="InterPro" id="IPR051786">
    <property type="entry name" value="ASN_synthetase/amidase"/>
</dbReference>
<gene>
    <name evidence="7" type="ORF">F8566_01800</name>
</gene>
<dbReference type="EMBL" id="WBMT01000001">
    <property type="protein sequence ID" value="KAB2352443.1"/>
    <property type="molecule type" value="Genomic_DNA"/>
</dbReference>
<dbReference type="PANTHER" id="PTHR43284:SF1">
    <property type="entry name" value="ASPARAGINE SYNTHETASE"/>
    <property type="match status" value="1"/>
</dbReference>
<evidence type="ECO:0000256" key="3">
    <source>
        <dbReference type="ARBA" id="ARBA00022888"/>
    </source>
</evidence>
<dbReference type="Proteomes" id="UP000468735">
    <property type="component" value="Unassembled WGS sequence"/>
</dbReference>
<dbReference type="AlphaFoldDB" id="A0A6H9ZAD7"/>
<dbReference type="EC" id="6.3.5.4" evidence="2"/>
<dbReference type="GO" id="GO:0006529">
    <property type="term" value="P:asparagine biosynthetic process"/>
    <property type="evidence" value="ECO:0007669"/>
    <property type="project" value="UniProtKB-KW"/>
</dbReference>
<dbReference type="Gene3D" id="3.40.50.620">
    <property type="entry name" value="HUPs"/>
    <property type="match status" value="2"/>
</dbReference>
<evidence type="ECO:0000256" key="5">
    <source>
        <dbReference type="SAM" id="MobiDB-lite"/>
    </source>
</evidence>
<dbReference type="InterPro" id="IPR001962">
    <property type="entry name" value="Asn_synthase"/>
</dbReference>
<dbReference type="SUPFAM" id="SSF52402">
    <property type="entry name" value="Adenine nucleotide alpha hydrolases-like"/>
    <property type="match status" value="1"/>
</dbReference>
<protein>
    <recommendedName>
        <fullName evidence="2">asparagine synthase (glutamine-hydrolyzing)</fullName>
        <ecNumber evidence="2">6.3.5.4</ecNumber>
    </recommendedName>
</protein>
<reference evidence="7 8" key="1">
    <citation type="submission" date="2019-09" db="EMBL/GenBank/DDBJ databases">
        <title>Actinomadura physcomitrii sp. nov., a novel actinomycete isolated from moss [Physcomitrium sphaericum (Ludw) Fuernr].</title>
        <authorList>
            <person name="Zhuang X."/>
            <person name="Liu C."/>
        </authorList>
    </citation>
    <scope>NUCLEOTIDE SEQUENCE [LARGE SCALE GENOMIC DNA]</scope>
    <source>
        <strain evidence="7 8">HMC1</strain>
    </source>
</reference>
<proteinExistence type="predicted"/>
<organism evidence="7 8">
    <name type="scientific">Actinomadura rudentiformis</name>
    <dbReference type="NCBI Taxonomy" id="359158"/>
    <lineage>
        <taxon>Bacteria</taxon>
        <taxon>Bacillati</taxon>
        <taxon>Actinomycetota</taxon>
        <taxon>Actinomycetes</taxon>
        <taxon>Streptosporangiales</taxon>
        <taxon>Thermomonosporaceae</taxon>
        <taxon>Actinomadura</taxon>
    </lineage>
</organism>
<evidence type="ECO:0000313" key="7">
    <source>
        <dbReference type="EMBL" id="KAB2352443.1"/>
    </source>
</evidence>
<dbReference type="OrthoDB" id="7053173at2"/>
<accession>A0A6H9ZAD7</accession>
<sequence length="592" mass="64376">MQVISHASGRPWVVGRWPRDEFSFVAAGQRRLLVFGCFSASYEMLESALKRMDDLSDVDRLARSLAGSFHLVVAIDGWVRAQGSHSTACQIFHTRVGSLAVAANRPDSLARLTGAGMAEDVLAIHMLAPSAPYPLNERSVWQGVEALPLGHYLELAPGGQGRPVRWWRPPSPDVPLEEGADRVREALEQAVGARLVRGGTVSADLSGGLDSTSICFLAAPRAESFMTIHRESGDTGNDDRLWADRAVAAMPRAEHIVLPAQGVPPMFAGLSGPDSDAEAPFSRLHVREKIRHTARVISDGGSSVHMTGDGGDELFFASPAFIHTLARRRPLKAARKMRVDRAIFRWKLGATVREMLDNRSYGTWLAECARSLTDPLPKPFESPEIGWDASVRMPTWAAPAAVDAVRRMVAAASGSEPMSPLRSEHTALRGVRKGGEVIRRTGRVTSLYGISWQAPFLDDRVIDAALSIRIEDRAGSGGYKPALIRVMRGAVPEEILHRETKAEFSQSAYAGLRKNRGELLDLCDDMRLAELGLIDADAFRAAVLGLYPNSQGILFLLRTLSCEMWLRSLPGGKPSPEGKPITEGTPIIEGAP</sequence>
<comment type="pathway">
    <text evidence="1">Amino-acid biosynthesis; L-asparagine biosynthesis; L-asparagine from L-aspartate (L-Gln route): step 1/1.</text>
</comment>
<dbReference type="Pfam" id="PF00733">
    <property type="entry name" value="Asn_synthase"/>
    <property type="match status" value="1"/>
</dbReference>
<evidence type="ECO:0000313" key="8">
    <source>
        <dbReference type="Proteomes" id="UP000468735"/>
    </source>
</evidence>
<comment type="caution">
    <text evidence="7">The sequence shown here is derived from an EMBL/GenBank/DDBJ whole genome shotgun (WGS) entry which is preliminary data.</text>
</comment>
<comment type="catalytic activity">
    <reaction evidence="4">
        <text>L-aspartate + L-glutamine + ATP + H2O = L-asparagine + L-glutamate + AMP + diphosphate + H(+)</text>
        <dbReference type="Rhea" id="RHEA:12228"/>
        <dbReference type="ChEBI" id="CHEBI:15377"/>
        <dbReference type="ChEBI" id="CHEBI:15378"/>
        <dbReference type="ChEBI" id="CHEBI:29985"/>
        <dbReference type="ChEBI" id="CHEBI:29991"/>
        <dbReference type="ChEBI" id="CHEBI:30616"/>
        <dbReference type="ChEBI" id="CHEBI:33019"/>
        <dbReference type="ChEBI" id="CHEBI:58048"/>
        <dbReference type="ChEBI" id="CHEBI:58359"/>
        <dbReference type="ChEBI" id="CHEBI:456215"/>
        <dbReference type="EC" id="6.3.5.4"/>
    </reaction>
</comment>
<evidence type="ECO:0000256" key="2">
    <source>
        <dbReference type="ARBA" id="ARBA00012737"/>
    </source>
</evidence>
<feature type="region of interest" description="Disordered" evidence="5">
    <location>
        <begin position="571"/>
        <end position="592"/>
    </location>
</feature>
<keyword evidence="3" id="KW-0028">Amino-acid biosynthesis</keyword>
<dbReference type="PANTHER" id="PTHR43284">
    <property type="entry name" value="ASPARAGINE SYNTHETASE (GLUTAMINE-HYDROLYZING)"/>
    <property type="match status" value="1"/>
</dbReference>